<dbReference type="InterPro" id="IPR000182">
    <property type="entry name" value="GNAT_dom"/>
</dbReference>
<organism evidence="4">
    <name type="scientific">Mizugakiibacter sediminis</name>
    <dbReference type="NCBI Taxonomy" id="1475481"/>
    <lineage>
        <taxon>Bacteria</taxon>
        <taxon>Pseudomonadati</taxon>
        <taxon>Pseudomonadota</taxon>
        <taxon>Gammaproteobacteria</taxon>
        <taxon>Lysobacterales</taxon>
        <taxon>Rhodanobacteraceae</taxon>
        <taxon>Mizugakiibacter</taxon>
    </lineage>
</organism>
<protein>
    <submittedName>
        <fullName evidence="4">N-acetyltransferase GCN5</fullName>
    </submittedName>
</protein>
<evidence type="ECO:0000313" key="4">
    <source>
        <dbReference type="EMBL" id="GAP66442.1"/>
    </source>
</evidence>
<keyword evidence="1 4" id="KW-0808">Transferase</keyword>
<dbReference type="GO" id="GO:0016747">
    <property type="term" value="F:acyltransferase activity, transferring groups other than amino-acyl groups"/>
    <property type="evidence" value="ECO:0007669"/>
    <property type="project" value="InterPro"/>
</dbReference>
<accession>A0A0K8QPX1</accession>
<feature type="domain" description="N-acetyltransferase" evidence="3">
    <location>
        <begin position="30"/>
        <end position="195"/>
    </location>
</feature>
<evidence type="ECO:0000259" key="3">
    <source>
        <dbReference type="PROSITE" id="PS51186"/>
    </source>
</evidence>
<evidence type="ECO:0000256" key="1">
    <source>
        <dbReference type="ARBA" id="ARBA00022679"/>
    </source>
</evidence>
<dbReference type="Pfam" id="PF00583">
    <property type="entry name" value="Acetyltransf_1"/>
    <property type="match status" value="1"/>
</dbReference>
<proteinExistence type="predicted"/>
<evidence type="ECO:0000256" key="2">
    <source>
        <dbReference type="ARBA" id="ARBA00023315"/>
    </source>
</evidence>
<reference evidence="4" key="1">
    <citation type="submission" date="2015-08" db="EMBL/GenBank/DDBJ databases">
        <title>Complete DNA Sequence of Pseudomonas syringae pv. actinidiae, the Causal Agent of Kiwifruit Canker Disease.</title>
        <authorList>
            <person name="Rikkerink E.H.A."/>
            <person name="Fineran P.C."/>
        </authorList>
    </citation>
    <scope>NUCLEOTIDE SEQUENCE</scope>
    <source>
        <strain evidence="4">SkMP5</strain>
    </source>
</reference>
<keyword evidence="5" id="KW-1185">Reference proteome</keyword>
<dbReference type="EMBL" id="DF970207">
    <property type="protein sequence ID" value="GAP66442.1"/>
    <property type="molecule type" value="Genomic_DNA"/>
</dbReference>
<dbReference type="STRING" id="1475481.GCA_000953855_01783"/>
<dbReference type="PANTHER" id="PTHR43877">
    <property type="entry name" value="AMINOALKYLPHOSPHONATE N-ACETYLTRANSFERASE-RELATED-RELATED"/>
    <property type="match status" value="1"/>
</dbReference>
<dbReference type="SUPFAM" id="SSF55729">
    <property type="entry name" value="Acyl-CoA N-acyltransferases (Nat)"/>
    <property type="match status" value="1"/>
</dbReference>
<sequence length="197" mass="21356">MDGWAGGVRFREAQADTGPCRGRDTIAPCMLLRDAHPDDFPAILALNEASVAVLSPLTPERLAHLHGQAAYHRVLEADGAVRAFLLALREGADYDSPNYRWFVARYPRFLYVDRVVVAGAGRAQGAGSTLYRDLFAFAADAGVPAITCEYDIEPPNPASARFHARFGFREVGRQAVVGCRKQVSLQAVEIGRDGAVA</sequence>
<dbReference type="PANTHER" id="PTHR43877:SF2">
    <property type="entry name" value="AMINOALKYLPHOSPHONATE N-ACETYLTRANSFERASE-RELATED"/>
    <property type="match status" value="1"/>
</dbReference>
<dbReference type="InterPro" id="IPR016181">
    <property type="entry name" value="Acyl_CoA_acyltransferase"/>
</dbReference>
<dbReference type="Proteomes" id="UP000253740">
    <property type="component" value="Unassembled WGS sequence"/>
</dbReference>
<gene>
    <name evidence="4" type="ORF">MBSD_n1750</name>
</gene>
<dbReference type="InterPro" id="IPR050832">
    <property type="entry name" value="Bact_Acetyltransf"/>
</dbReference>
<dbReference type="Gene3D" id="3.40.630.30">
    <property type="match status" value="1"/>
</dbReference>
<name>A0A0K8QPX1_9GAMM</name>
<evidence type="ECO:0000313" key="5">
    <source>
        <dbReference type="Proteomes" id="UP000253740"/>
    </source>
</evidence>
<dbReference type="AlphaFoldDB" id="A0A0K8QPX1"/>
<dbReference type="PROSITE" id="PS51186">
    <property type="entry name" value="GNAT"/>
    <property type="match status" value="1"/>
</dbReference>
<keyword evidence="2" id="KW-0012">Acyltransferase</keyword>